<dbReference type="GO" id="GO:0008270">
    <property type="term" value="F:zinc ion binding"/>
    <property type="evidence" value="ECO:0007669"/>
    <property type="project" value="InterPro"/>
</dbReference>
<evidence type="ECO:0000259" key="1">
    <source>
        <dbReference type="SMART" id="SM00507"/>
    </source>
</evidence>
<sequence>MRAFLDYSFNHNPFDISGNKNIKGFSSAEREHFIHRLPIFKLDDVAFFKCPYCNEDIHPRAAHVDHIIPYAVYARYKVLTENEKSVKKILEDAETDENNFILCCQSCNTKKSDTLNRALIITGQDHTRNTPAEDKFIRSAKIIDEINHTMPPHQSMYCKIGHYWSGGRDYTTQGDIMDFLTSQRLHFKSYEDKRPLYPLEAVSWLAEFVSVKVNIDYTYSLRVSTRSYKYDDRDSLYDITMLADSAPEIHSQMIENVALKVNFPSQSRLKRLIETEQEIQKRDKRISTDGEIPLSGMALRIHLGEQQVMSEPQKGYLALGCYYCLGIYPESAFHLDHIKPSSLNEVQYHDGNNLLAVCLGCNTKKQHKKLSLRLLEELIEERKSWSKYLIGIESAQNLGFSSQISADEYAAYGQVKVLHHHFSGTDLSYLDKVIPKLDEWMEAIRNGRQATAVSFTYRPPTIEIEDPDDQTT</sequence>
<feature type="domain" description="HNH nuclease" evidence="1">
    <location>
        <begin position="312"/>
        <end position="363"/>
    </location>
</feature>
<feature type="domain" description="HNH nuclease" evidence="1">
    <location>
        <begin position="41"/>
        <end position="109"/>
    </location>
</feature>
<dbReference type="Pfam" id="PF01844">
    <property type="entry name" value="HNH"/>
    <property type="match status" value="1"/>
</dbReference>
<organism evidence="2 3">
    <name type="scientific">Izhakiella australiensis</name>
    <dbReference type="NCBI Taxonomy" id="1926881"/>
    <lineage>
        <taxon>Bacteria</taxon>
        <taxon>Pseudomonadati</taxon>
        <taxon>Pseudomonadota</taxon>
        <taxon>Gammaproteobacteria</taxon>
        <taxon>Enterobacterales</taxon>
        <taxon>Erwiniaceae</taxon>
        <taxon>Izhakiella</taxon>
    </lineage>
</organism>
<dbReference type="OrthoDB" id="9804086at2"/>
<accession>A0A1S8YG91</accession>
<dbReference type="GO" id="GO:0004519">
    <property type="term" value="F:endonuclease activity"/>
    <property type="evidence" value="ECO:0007669"/>
    <property type="project" value="InterPro"/>
</dbReference>
<dbReference type="Proteomes" id="UP000190667">
    <property type="component" value="Unassembled WGS sequence"/>
</dbReference>
<dbReference type="InterPro" id="IPR002711">
    <property type="entry name" value="HNH"/>
</dbReference>
<evidence type="ECO:0000313" key="2">
    <source>
        <dbReference type="EMBL" id="OON38079.1"/>
    </source>
</evidence>
<dbReference type="GO" id="GO:0003676">
    <property type="term" value="F:nucleic acid binding"/>
    <property type="evidence" value="ECO:0007669"/>
    <property type="project" value="InterPro"/>
</dbReference>
<dbReference type="CDD" id="cd00085">
    <property type="entry name" value="HNHc"/>
    <property type="match status" value="2"/>
</dbReference>
<name>A0A1S8YG91_9GAMM</name>
<evidence type="ECO:0000313" key="3">
    <source>
        <dbReference type="Proteomes" id="UP000190667"/>
    </source>
</evidence>
<dbReference type="Gene3D" id="1.10.30.50">
    <property type="match status" value="2"/>
</dbReference>
<proteinExistence type="predicted"/>
<dbReference type="InterPro" id="IPR003615">
    <property type="entry name" value="HNH_nuc"/>
</dbReference>
<protein>
    <recommendedName>
        <fullName evidence="1">HNH nuclease domain-containing protein</fullName>
    </recommendedName>
</protein>
<dbReference type="RefSeq" id="WP_078004316.1">
    <property type="nucleotide sequence ID" value="NZ_MRUL01000017.1"/>
</dbReference>
<comment type="caution">
    <text evidence="2">The sequence shown here is derived from an EMBL/GenBank/DDBJ whole genome shotgun (WGS) entry which is preliminary data.</text>
</comment>
<keyword evidence="3" id="KW-1185">Reference proteome</keyword>
<dbReference type="SMART" id="SM00507">
    <property type="entry name" value="HNHc"/>
    <property type="match status" value="2"/>
</dbReference>
<dbReference type="AlphaFoldDB" id="A0A1S8YG91"/>
<dbReference type="EMBL" id="MRUL01000017">
    <property type="protein sequence ID" value="OON38079.1"/>
    <property type="molecule type" value="Genomic_DNA"/>
</dbReference>
<gene>
    <name evidence="2" type="ORF">BTJ39_19115</name>
</gene>
<reference evidence="2 3" key="1">
    <citation type="submission" date="2016-12" db="EMBL/GenBank/DDBJ databases">
        <title>Izhakiella australiana sp. nov. of genus Izhakiella isolated from Australian desert.</title>
        <authorList>
            <person name="Ji M."/>
        </authorList>
    </citation>
    <scope>NUCLEOTIDE SEQUENCE [LARGE SCALE GENOMIC DNA]</scope>
    <source>
        <strain evidence="2 3">D4N98</strain>
    </source>
</reference>